<evidence type="ECO:0000313" key="3">
    <source>
        <dbReference type="Proteomes" id="UP001358586"/>
    </source>
</evidence>
<proteinExistence type="predicted"/>
<accession>A0ABR0P1F0</accession>
<gene>
    <name evidence="2" type="ORF">PVK06_027879</name>
</gene>
<evidence type="ECO:0000313" key="2">
    <source>
        <dbReference type="EMBL" id="KAK5812449.1"/>
    </source>
</evidence>
<sequence length="144" mass="16128">MADFSIHMGTYFGPLTSLAFYTLMPTSMPTQIPGQMLSHTLLPITTPIQMPISMSIPGSILTYPDFAAPYDYTSIVTQTSHTSLFYHNGSSMQPSSGGVEDTRWEARMTPHSSAKEDDGDKSEEEDKNEHKHENQDQNEHKKED</sequence>
<organism evidence="2 3">
    <name type="scientific">Gossypium arboreum</name>
    <name type="common">Tree cotton</name>
    <name type="synonym">Gossypium nanking</name>
    <dbReference type="NCBI Taxonomy" id="29729"/>
    <lineage>
        <taxon>Eukaryota</taxon>
        <taxon>Viridiplantae</taxon>
        <taxon>Streptophyta</taxon>
        <taxon>Embryophyta</taxon>
        <taxon>Tracheophyta</taxon>
        <taxon>Spermatophyta</taxon>
        <taxon>Magnoliopsida</taxon>
        <taxon>eudicotyledons</taxon>
        <taxon>Gunneridae</taxon>
        <taxon>Pentapetalae</taxon>
        <taxon>rosids</taxon>
        <taxon>malvids</taxon>
        <taxon>Malvales</taxon>
        <taxon>Malvaceae</taxon>
        <taxon>Malvoideae</taxon>
        <taxon>Gossypium</taxon>
    </lineage>
</organism>
<reference evidence="2 3" key="1">
    <citation type="submission" date="2023-03" db="EMBL/GenBank/DDBJ databases">
        <title>WGS of Gossypium arboreum.</title>
        <authorList>
            <person name="Yu D."/>
        </authorList>
    </citation>
    <scope>NUCLEOTIDE SEQUENCE [LARGE SCALE GENOMIC DNA]</scope>
    <source>
        <tissue evidence="2">Leaf</tissue>
    </source>
</reference>
<name>A0ABR0P1F0_GOSAR</name>
<evidence type="ECO:0000256" key="1">
    <source>
        <dbReference type="SAM" id="MobiDB-lite"/>
    </source>
</evidence>
<feature type="compositionally biased region" description="Basic and acidic residues" evidence="1">
    <location>
        <begin position="127"/>
        <end position="144"/>
    </location>
</feature>
<protein>
    <submittedName>
        <fullName evidence="2">Uncharacterized protein</fullName>
    </submittedName>
</protein>
<dbReference type="Proteomes" id="UP001358586">
    <property type="component" value="Chromosome 8"/>
</dbReference>
<feature type="compositionally biased region" description="Polar residues" evidence="1">
    <location>
        <begin position="85"/>
        <end position="96"/>
    </location>
</feature>
<dbReference type="EMBL" id="JARKNE010000008">
    <property type="protein sequence ID" value="KAK5812449.1"/>
    <property type="molecule type" value="Genomic_DNA"/>
</dbReference>
<comment type="caution">
    <text evidence="2">The sequence shown here is derived from an EMBL/GenBank/DDBJ whole genome shotgun (WGS) entry which is preliminary data.</text>
</comment>
<feature type="compositionally biased region" description="Basic and acidic residues" evidence="1">
    <location>
        <begin position="100"/>
        <end position="118"/>
    </location>
</feature>
<feature type="region of interest" description="Disordered" evidence="1">
    <location>
        <begin position="85"/>
        <end position="144"/>
    </location>
</feature>
<keyword evidence="3" id="KW-1185">Reference proteome</keyword>